<dbReference type="GO" id="GO:0030288">
    <property type="term" value="C:outer membrane-bounded periplasmic space"/>
    <property type="evidence" value="ECO:0007669"/>
    <property type="project" value="TreeGrafter"/>
</dbReference>
<sequence length="878" mass="91982">MALGIARALTAAALLALVVQTGVVGPAQAQARADAPRTTATTQAQAAVATAAPDTTSPMVLENRKPGTSAWRIPAAGKEIGADTVSPIKGFMSATSVNTGESIDLKVSVATAGNFEYGVYRMGWYQGLSGRLVTKGTAPGVKQAACQMNSSTGMLTCPWNSTLTFDTTGWMSGIYLVVLTQGKYQNWAQFVVRDDAQQGAIVAMLPVNTFQAYNNYPEGAGKSLYEFNSTGAKTLAGTVRAVKVSFDRPYNWAGVSHKVWEPIWTAGYLESRGWPVKYVTNIDLDRDPGMAIGQAGVLSLGHDEYWTGAMYTAAEKARDAGVDLGFLGGNDVFWQVRYESGAGGADRRVVVCYKISSLDPVTTLANKTILFRDIGRAEQRLMGVQFDLHGEMTPAADAAWVVQSPTHWAYRGTGLTTGSRLPYLVGGEVDRFMSNYPAPTASSRNILARSPIVDVHGHAGTAEAWIYRAPSGADVFSAGTWRINQALGGVGKYDNVPIRTFMGNILARAQEFQLSATFDRDGGADRYETAVLVSRRHFDTTGGTVVVATGSNFPDALTATPVTRGEGPVLLVTTNAIPAVVKAELQRLAPSRVIIAGSASVVSDGVAAEIAELTGATVERRGGANRYQTAAQLSAGTFEPGVPVAYVATGLDFPDALAAGSAGATLGGPVLINQGDSLVPPTLAELQRLKPQRIVVVGSSAVVSGAVFTQLRSLAPQVVRLAGRDRYETSRAITRDLHGVSEAPTAYLATGLNFPDALAAAPAVASTGGVLVLVNSVLGPGAAEEIVRNRVTEVIAIGSASVVSNTVMSQAKALFDSVADPGARLAPAPPAESVEPSDDAVVAPAPPASSDGLNLESSDARKVDDPHDMVWFTPRYGG</sequence>
<dbReference type="InterPro" id="IPR007253">
    <property type="entry name" value="Cell_wall-bd_2"/>
</dbReference>
<dbReference type="OrthoDB" id="505641at2"/>
<dbReference type="EMBL" id="SODL02000002">
    <property type="protein sequence ID" value="MCP2367078.1"/>
    <property type="molecule type" value="Genomic_DNA"/>
</dbReference>
<feature type="compositionally biased region" description="Low complexity" evidence="1">
    <location>
        <begin position="839"/>
        <end position="851"/>
    </location>
</feature>
<dbReference type="Proteomes" id="UP000893823">
    <property type="component" value="Unassembled WGS sequence"/>
</dbReference>
<dbReference type="EMBL" id="LT629755">
    <property type="protein sequence ID" value="SDT32661.1"/>
    <property type="molecule type" value="Genomic_DNA"/>
</dbReference>
<accession>A0A1H1ZFV6</accession>
<reference evidence="5" key="1">
    <citation type="submission" date="2016-10" db="EMBL/GenBank/DDBJ databases">
        <authorList>
            <person name="de Groot N.N."/>
        </authorList>
    </citation>
    <scope>NUCLEOTIDE SEQUENCE [LARGE SCALE GENOMIC DNA]</scope>
    <source>
        <strain evidence="5">CPCC 202695</strain>
    </source>
</reference>
<dbReference type="Gene3D" id="3.40.50.12090">
    <property type="match status" value="1"/>
</dbReference>
<proteinExistence type="predicted"/>
<reference evidence="6" key="2">
    <citation type="submission" date="2016-10" db="EMBL/GenBank/DDBJ databases">
        <authorList>
            <person name="Varghese N."/>
            <person name="Submissions S."/>
        </authorList>
    </citation>
    <scope>NUCLEOTIDE SEQUENCE [LARGE SCALE GENOMIC DNA]</scope>
    <source>
        <strain evidence="6">CPCC 202695</strain>
    </source>
</reference>
<dbReference type="RefSeq" id="WP_092674502.1">
    <property type="nucleotide sequence ID" value="NZ_BMDN01000002.1"/>
</dbReference>
<dbReference type="PANTHER" id="PTHR30032">
    <property type="entry name" value="N-ACETYLMURAMOYL-L-ALANINE AMIDASE-RELATED"/>
    <property type="match status" value="1"/>
</dbReference>
<evidence type="ECO:0000313" key="5">
    <source>
        <dbReference type="EMBL" id="SDT32661.1"/>
    </source>
</evidence>
<evidence type="ECO:0000256" key="1">
    <source>
        <dbReference type="SAM" id="MobiDB-lite"/>
    </source>
</evidence>
<organism evidence="5 6">
    <name type="scientific">Agromyces flavus</name>
    <dbReference type="NCBI Taxonomy" id="589382"/>
    <lineage>
        <taxon>Bacteria</taxon>
        <taxon>Bacillati</taxon>
        <taxon>Actinomycetota</taxon>
        <taxon>Actinomycetes</taxon>
        <taxon>Micrococcales</taxon>
        <taxon>Microbacteriaceae</taxon>
        <taxon>Agromyces</taxon>
    </lineage>
</organism>
<dbReference type="InterPro" id="IPR046540">
    <property type="entry name" value="DMFA2_C"/>
</dbReference>
<evidence type="ECO:0000256" key="2">
    <source>
        <dbReference type="SAM" id="SignalP"/>
    </source>
</evidence>
<feature type="region of interest" description="Disordered" evidence="1">
    <location>
        <begin position="47"/>
        <end position="68"/>
    </location>
</feature>
<evidence type="ECO:0000259" key="3">
    <source>
        <dbReference type="Pfam" id="PF20254"/>
    </source>
</evidence>
<keyword evidence="2" id="KW-0732">Signal</keyword>
<evidence type="ECO:0000313" key="6">
    <source>
        <dbReference type="Proteomes" id="UP000199482"/>
    </source>
</evidence>
<evidence type="ECO:0000313" key="4">
    <source>
        <dbReference type="EMBL" id="MCP2367078.1"/>
    </source>
</evidence>
<keyword evidence="7" id="KW-1185">Reference proteome</keyword>
<gene>
    <name evidence="4" type="ORF">BCL57_001232</name>
    <name evidence="5" type="ORF">SAMN04489721_3157</name>
</gene>
<name>A0A1H1ZFV6_9MICO</name>
<dbReference type="Pfam" id="PF20254">
    <property type="entry name" value="DMFA2_C"/>
    <property type="match status" value="1"/>
</dbReference>
<dbReference type="InterPro" id="IPR051922">
    <property type="entry name" value="Bact_Sporulation_Assoc"/>
</dbReference>
<dbReference type="STRING" id="589382.SAMN04489721_3157"/>
<feature type="chain" id="PRO_5009267633" evidence="2">
    <location>
        <begin position="30"/>
        <end position="878"/>
    </location>
</feature>
<feature type="domain" description="N,N-dimethylformamidase beta subunit-like C-terminal" evidence="3">
    <location>
        <begin position="118"/>
        <end position="488"/>
    </location>
</feature>
<feature type="region of interest" description="Disordered" evidence="1">
    <location>
        <begin position="826"/>
        <end position="866"/>
    </location>
</feature>
<dbReference type="AlphaFoldDB" id="A0A1H1ZFV6"/>
<feature type="compositionally biased region" description="Low complexity" evidence="1">
    <location>
        <begin position="47"/>
        <end position="56"/>
    </location>
</feature>
<protein>
    <submittedName>
        <fullName evidence="4">Cell wall-binding protein</fullName>
    </submittedName>
    <submittedName>
        <fullName evidence="5">Putative cell wall binding repeat 2</fullName>
    </submittedName>
</protein>
<evidence type="ECO:0000313" key="7">
    <source>
        <dbReference type="Proteomes" id="UP000893823"/>
    </source>
</evidence>
<dbReference type="Proteomes" id="UP000199482">
    <property type="component" value="Chromosome I"/>
</dbReference>
<dbReference type="PANTHER" id="PTHR30032:SF4">
    <property type="entry name" value="AMIDASE ENHANCER"/>
    <property type="match status" value="1"/>
</dbReference>
<dbReference type="Pfam" id="PF04122">
    <property type="entry name" value="CW_binding_2"/>
    <property type="match status" value="3"/>
</dbReference>
<reference evidence="4" key="3">
    <citation type="submission" date="2022-06" db="EMBL/GenBank/DDBJ databases">
        <title>Genomic Encyclopedia of Type Strains, Phase III (KMG-III): the genomes of soil and plant-associated and newly described type strains.</title>
        <authorList>
            <person name="Whitman W."/>
        </authorList>
    </citation>
    <scope>NUCLEOTIDE SEQUENCE</scope>
    <source>
        <strain evidence="4">CPCC 202695</strain>
    </source>
</reference>
<feature type="signal peptide" evidence="2">
    <location>
        <begin position="1"/>
        <end position="29"/>
    </location>
</feature>